<keyword evidence="1" id="KW-0560">Oxidoreductase</keyword>
<proteinExistence type="predicted"/>
<protein>
    <submittedName>
        <fullName evidence="5">Mannitol dehydrogenase</fullName>
    </submittedName>
</protein>
<keyword evidence="6" id="KW-1185">Reference proteome</keyword>
<dbReference type="Gene3D" id="3.40.50.720">
    <property type="entry name" value="NAD(P)-binding Rossmann-like Domain"/>
    <property type="match status" value="1"/>
</dbReference>
<dbReference type="InterPro" id="IPR013328">
    <property type="entry name" value="6PGD_dom2"/>
</dbReference>
<dbReference type="EMBL" id="NGJY01000001">
    <property type="protein sequence ID" value="RSU05153.1"/>
    <property type="molecule type" value="Genomic_DNA"/>
</dbReference>
<feature type="domain" description="Mannitol dehydrogenase C-terminal" evidence="4">
    <location>
        <begin position="309"/>
        <end position="493"/>
    </location>
</feature>
<sequence length="531" mass="60147">MKNNKNSESSIFYPEYDISGMRSKTKEAPTWVHFGGGNLFRAFHAEIADDLLVKGLTDKGVVVAETYDEEVIENIYHQYDNKILQVIMKSNGALDKRLISSVSESYYLAPDTTGQKELRTIFESETLQLVTFSITEKAYKLSDMKGKFFPFVEKDLNNLPEKAEHTISQLVYLILTRFYKNGKPLALVSTDNFSRNGQILEDSVLTIANKWLDNGYVPKEFLEYINSSISFPWTMIDRITPNPSETVEELLKESASDFVGILHSKKHTNIAPFVNTEETHYLVIEDDFPNGRPRFEEVGVILTDRETVDKVDAMKVTTCLNPLHTTLAIFGCLLGYDSISDEMKDSDLRELVKKIGYSEGLPVVVNPGIINPKEFIDEVIETRLPNKYIPDTPQRIATDTSQKMAIRFGETLNKYNSSEKLDVSDLEYIPLTIAAWCRYLMGVNDEGQIFEPSPDPMLTFLNEELSDLKLGDSLSEESELRVILENESIFGCDCYAIGLGKKIEMYFNKMISGTGSVRNTLQELLQSEGEK</sequence>
<dbReference type="PANTHER" id="PTHR43362">
    <property type="entry name" value="MANNITOL DEHYDROGENASE DSF1-RELATED"/>
    <property type="match status" value="1"/>
</dbReference>
<dbReference type="InterPro" id="IPR036291">
    <property type="entry name" value="NAD(P)-bd_dom_sf"/>
</dbReference>
<evidence type="ECO:0000313" key="6">
    <source>
        <dbReference type="Proteomes" id="UP000287101"/>
    </source>
</evidence>
<dbReference type="InterPro" id="IPR013118">
    <property type="entry name" value="Mannitol_DH_C"/>
</dbReference>
<dbReference type="InterPro" id="IPR008927">
    <property type="entry name" value="6-PGluconate_DH-like_C_sf"/>
</dbReference>
<reference evidence="5 6" key="1">
    <citation type="submission" date="2017-05" db="EMBL/GenBank/DDBJ databases">
        <title>Vagococcus spp. assemblies.</title>
        <authorList>
            <person name="Gulvik C.A."/>
        </authorList>
    </citation>
    <scope>NUCLEOTIDE SEQUENCE [LARGE SCALE GENOMIC DNA]</scope>
    <source>
        <strain evidence="5 6">CCUG 41755</strain>
    </source>
</reference>
<name>A0A430AD83_9ENTE</name>
<dbReference type="SUPFAM" id="SSF48179">
    <property type="entry name" value="6-phosphogluconate dehydrogenase C-terminal domain-like"/>
    <property type="match status" value="1"/>
</dbReference>
<dbReference type="InterPro" id="IPR013131">
    <property type="entry name" value="Mannitol_DH_N"/>
</dbReference>
<dbReference type="Pfam" id="PF01232">
    <property type="entry name" value="Mannitol_dh"/>
    <property type="match status" value="1"/>
</dbReference>
<dbReference type="PANTHER" id="PTHR43362:SF1">
    <property type="entry name" value="MANNITOL DEHYDROGENASE 2-RELATED"/>
    <property type="match status" value="1"/>
</dbReference>
<accession>A0A430AD83</accession>
<comment type="catalytic activity">
    <reaction evidence="2">
        <text>D-mannitol 1-phosphate + NAD(+) = beta-D-fructose 6-phosphate + NADH + H(+)</text>
        <dbReference type="Rhea" id="RHEA:19661"/>
        <dbReference type="ChEBI" id="CHEBI:15378"/>
        <dbReference type="ChEBI" id="CHEBI:57540"/>
        <dbReference type="ChEBI" id="CHEBI:57634"/>
        <dbReference type="ChEBI" id="CHEBI:57945"/>
        <dbReference type="ChEBI" id="CHEBI:61381"/>
        <dbReference type="EC" id="1.1.1.17"/>
    </reaction>
</comment>
<dbReference type="Gene3D" id="1.10.1040.10">
    <property type="entry name" value="N-(1-d-carboxylethyl)-l-norvaline Dehydrogenase, domain 2"/>
    <property type="match status" value="1"/>
</dbReference>
<gene>
    <name evidence="5" type="ORF">CBF31_03820</name>
</gene>
<dbReference type="AlphaFoldDB" id="A0A430AD83"/>
<evidence type="ECO:0000259" key="3">
    <source>
        <dbReference type="Pfam" id="PF01232"/>
    </source>
</evidence>
<evidence type="ECO:0000259" key="4">
    <source>
        <dbReference type="Pfam" id="PF08125"/>
    </source>
</evidence>
<dbReference type="OrthoDB" id="271711at2"/>
<dbReference type="RefSeq" id="WP_126831040.1">
    <property type="nucleotide sequence ID" value="NZ_CBCRYB010000003.1"/>
</dbReference>
<dbReference type="Pfam" id="PF08125">
    <property type="entry name" value="Mannitol_dh_C"/>
    <property type="match status" value="1"/>
</dbReference>
<dbReference type="InterPro" id="IPR050988">
    <property type="entry name" value="Mannitol_DH/Oxidoreductase"/>
</dbReference>
<comment type="caution">
    <text evidence="5">The sequence shown here is derived from an EMBL/GenBank/DDBJ whole genome shotgun (WGS) entry which is preliminary data.</text>
</comment>
<evidence type="ECO:0000256" key="1">
    <source>
        <dbReference type="ARBA" id="ARBA00023002"/>
    </source>
</evidence>
<organism evidence="5 6">
    <name type="scientific">Vagococcus fessus</name>
    <dbReference type="NCBI Taxonomy" id="120370"/>
    <lineage>
        <taxon>Bacteria</taxon>
        <taxon>Bacillati</taxon>
        <taxon>Bacillota</taxon>
        <taxon>Bacilli</taxon>
        <taxon>Lactobacillales</taxon>
        <taxon>Enterococcaceae</taxon>
        <taxon>Vagococcus</taxon>
    </lineage>
</organism>
<dbReference type="Proteomes" id="UP000287101">
    <property type="component" value="Unassembled WGS sequence"/>
</dbReference>
<feature type="domain" description="Mannitol dehydrogenase N-terminal" evidence="3">
    <location>
        <begin position="32"/>
        <end position="296"/>
    </location>
</feature>
<evidence type="ECO:0000256" key="2">
    <source>
        <dbReference type="ARBA" id="ARBA00048615"/>
    </source>
</evidence>
<dbReference type="GO" id="GO:0008926">
    <property type="term" value="F:mannitol-1-phosphate 5-dehydrogenase activity"/>
    <property type="evidence" value="ECO:0007669"/>
    <property type="project" value="UniProtKB-EC"/>
</dbReference>
<dbReference type="SUPFAM" id="SSF51735">
    <property type="entry name" value="NAD(P)-binding Rossmann-fold domains"/>
    <property type="match status" value="1"/>
</dbReference>
<evidence type="ECO:0000313" key="5">
    <source>
        <dbReference type="EMBL" id="RSU05153.1"/>
    </source>
</evidence>